<evidence type="ECO:0000313" key="8">
    <source>
        <dbReference type="Proteomes" id="UP000040576"/>
    </source>
</evidence>
<keyword evidence="8" id="KW-1185">Reference proteome</keyword>
<feature type="compositionally biased region" description="Polar residues" evidence="5">
    <location>
        <begin position="516"/>
        <end position="527"/>
    </location>
</feature>
<dbReference type="PANTHER" id="PTHR22550:SF5">
    <property type="entry name" value="LEUCINE ZIPPER PROTEIN 4"/>
    <property type="match status" value="1"/>
</dbReference>
<dbReference type="GO" id="GO:0009847">
    <property type="term" value="P:spore germination"/>
    <property type="evidence" value="ECO:0007669"/>
    <property type="project" value="UniProtKB-UniRule"/>
</dbReference>
<keyword evidence="3 4" id="KW-0472">Membrane</keyword>
<sequence>MGLVSKLFAKPKKKKKKNQPATKDTSGQASDISSRFLNNDLSKNLQTILNTTGNSADIIIRQIDLADDPPIKAALVMVDGLIDDKTVNESIIHTLLNDYSLQEAVSIEKSFDYLEKKLLPITNVTSVYDWNDLFGKLLSGETIIFIDGVEKALSTSTRGGEKRAVSESKNEVSLRGPKEAFTESMRTNTSLIRSRIKNPNLWIESFQIGKVTKTDINVMYMKGIANEKIVKEVRKRLKRIDIDQVPDSGFIEQLIEEKTYTIFPTVYHTERPDIVAANLMEGKIAIIVNGSPFVLTVPALFIEFFQAADDYYARFDISTGLRFLRVLIFFISIVGPATYVAVTTYHQEMIPTLLIIAIAAQREAVPFPAYVEALLMETTFEILREAGVRLPKAVGQAVSIVGALVIGQAAIQAGIVSPAMVIVVSITAIANFATPSFSMAISTRVIRFGLMTLAAVMGFYGIITGLMMMTLHLCSLRSFGVPYMEPLAPLMIKNMGDTIIRIPLWKMKSRPKLISQKNIIRQGDNQQPRPPEDNGS</sequence>
<evidence type="ECO:0000313" key="7">
    <source>
        <dbReference type="EMBL" id="CEE01220.1"/>
    </source>
</evidence>
<comment type="similarity">
    <text evidence="2 4">Belongs to the GerABKA family.</text>
</comment>
<feature type="transmembrane region" description="Helical" evidence="6">
    <location>
        <begin position="323"/>
        <end position="342"/>
    </location>
</feature>
<evidence type="ECO:0000256" key="5">
    <source>
        <dbReference type="SAM" id="MobiDB-lite"/>
    </source>
</evidence>
<evidence type="ECO:0000256" key="4">
    <source>
        <dbReference type="PIRNR" id="PIRNR005690"/>
    </source>
</evidence>
<dbReference type="InterPro" id="IPR004995">
    <property type="entry name" value="Spore_Ger"/>
</dbReference>
<gene>
    <name evidence="7" type="primary">gerKA</name>
    <name evidence="7" type="ORF">BT1A1_1391</name>
</gene>
<evidence type="ECO:0000256" key="1">
    <source>
        <dbReference type="ARBA" id="ARBA00004141"/>
    </source>
</evidence>
<keyword evidence="6" id="KW-1133">Transmembrane helix</keyword>
<reference evidence="7 8" key="1">
    <citation type="submission" date="2014-07" db="EMBL/GenBank/DDBJ databases">
        <authorList>
            <person name="Wibberg Daniel"/>
        </authorList>
    </citation>
    <scope>NUCLEOTIDE SEQUENCE [LARGE SCALE GENOMIC DNA]</scope>
</reference>
<feature type="transmembrane region" description="Helical" evidence="6">
    <location>
        <begin position="445"/>
        <end position="469"/>
    </location>
</feature>
<feature type="region of interest" description="Disordered" evidence="5">
    <location>
        <begin position="1"/>
        <end position="31"/>
    </location>
</feature>
<dbReference type="PANTHER" id="PTHR22550">
    <property type="entry name" value="SPORE GERMINATION PROTEIN"/>
    <property type="match status" value="1"/>
</dbReference>
<keyword evidence="6" id="KW-0812">Transmembrane</keyword>
<feature type="region of interest" description="Disordered" evidence="5">
    <location>
        <begin position="516"/>
        <end position="536"/>
    </location>
</feature>
<name>A0A090J075_9BACI</name>
<proteinExistence type="inferred from homology"/>
<feature type="transmembrane region" description="Helical" evidence="6">
    <location>
        <begin position="409"/>
        <end position="433"/>
    </location>
</feature>
<dbReference type="GO" id="GO:0005886">
    <property type="term" value="C:plasma membrane"/>
    <property type="evidence" value="ECO:0007669"/>
    <property type="project" value="UniProtKB-SubCell"/>
</dbReference>
<dbReference type="RefSeq" id="WP_034769419.1">
    <property type="nucleotide sequence ID" value="NZ_CCRF01000044.1"/>
</dbReference>
<evidence type="ECO:0000256" key="6">
    <source>
        <dbReference type="SAM" id="Phobius"/>
    </source>
</evidence>
<dbReference type="Proteomes" id="UP000040576">
    <property type="component" value="Unassembled WGS sequence"/>
</dbReference>
<feature type="transmembrane region" description="Helical" evidence="6">
    <location>
        <begin position="284"/>
        <end position="302"/>
    </location>
</feature>
<dbReference type="InterPro" id="IPR050768">
    <property type="entry name" value="UPF0353/GerABKA_families"/>
</dbReference>
<evidence type="ECO:0000256" key="2">
    <source>
        <dbReference type="ARBA" id="ARBA00005278"/>
    </source>
</evidence>
<evidence type="ECO:0000256" key="3">
    <source>
        <dbReference type="ARBA" id="ARBA00023136"/>
    </source>
</evidence>
<protein>
    <submittedName>
        <fullName evidence="7">Spore germination protein KA</fullName>
    </submittedName>
</protein>
<dbReference type="Pfam" id="PF03323">
    <property type="entry name" value="GerA"/>
    <property type="match status" value="1"/>
</dbReference>
<accession>A0A090J075</accession>
<comment type="subcellular location">
    <subcellularLocation>
        <location evidence="4">Cell membrane</location>
    </subcellularLocation>
    <subcellularLocation>
        <location evidence="1">Membrane</location>
        <topology evidence="1">Multi-pass membrane protein</topology>
    </subcellularLocation>
</comment>
<organism evidence="7 8">
    <name type="scientific">Caldibacillus thermoamylovorans</name>
    <dbReference type="NCBI Taxonomy" id="35841"/>
    <lineage>
        <taxon>Bacteria</taxon>
        <taxon>Bacillati</taxon>
        <taxon>Bacillota</taxon>
        <taxon>Bacilli</taxon>
        <taxon>Bacillales</taxon>
        <taxon>Bacillaceae</taxon>
        <taxon>Caldibacillus</taxon>
    </lineage>
</organism>
<dbReference type="AlphaFoldDB" id="A0A090J075"/>
<feature type="compositionally biased region" description="Basic residues" evidence="5">
    <location>
        <begin position="9"/>
        <end position="18"/>
    </location>
</feature>
<feature type="compositionally biased region" description="Polar residues" evidence="5">
    <location>
        <begin position="19"/>
        <end position="31"/>
    </location>
</feature>
<dbReference type="EMBL" id="CCRF01000044">
    <property type="protein sequence ID" value="CEE01220.1"/>
    <property type="molecule type" value="Genomic_DNA"/>
</dbReference>
<dbReference type="PIRSF" id="PIRSF005690">
    <property type="entry name" value="GerBA"/>
    <property type="match status" value="1"/>
</dbReference>